<evidence type="ECO:0000313" key="1">
    <source>
        <dbReference type="EMBL" id="EPS25641.1"/>
    </source>
</evidence>
<dbReference type="AlphaFoldDB" id="S7ZAC8"/>
<evidence type="ECO:0000313" key="2">
    <source>
        <dbReference type="Proteomes" id="UP000019376"/>
    </source>
</evidence>
<dbReference type="Proteomes" id="UP000019376">
    <property type="component" value="Unassembled WGS sequence"/>
</dbReference>
<accession>S7ZAC8</accession>
<gene>
    <name evidence="1" type="ORF">PDE_00575</name>
</gene>
<dbReference type="HOGENOM" id="CLU_1571177_0_0_1"/>
<keyword evidence="2" id="KW-1185">Reference proteome</keyword>
<dbReference type="EMBL" id="KB644408">
    <property type="protein sequence ID" value="EPS25641.1"/>
    <property type="molecule type" value="Genomic_DNA"/>
</dbReference>
<name>S7ZAC8_PENO1</name>
<reference evidence="1 2" key="1">
    <citation type="journal article" date="2013" name="PLoS ONE">
        <title>Genomic and secretomic analyses reveal unique features of the lignocellulolytic enzyme system of Penicillium decumbens.</title>
        <authorList>
            <person name="Liu G."/>
            <person name="Zhang L."/>
            <person name="Wei X."/>
            <person name="Zou G."/>
            <person name="Qin Y."/>
            <person name="Ma L."/>
            <person name="Li J."/>
            <person name="Zheng H."/>
            <person name="Wang S."/>
            <person name="Wang C."/>
            <person name="Xun L."/>
            <person name="Zhao G.-P."/>
            <person name="Zhou Z."/>
            <person name="Qu Y."/>
        </authorList>
    </citation>
    <scope>NUCLEOTIDE SEQUENCE [LARGE SCALE GENOMIC DNA]</scope>
    <source>
        <strain evidence="2">114-2 / CGMCC 5302</strain>
    </source>
</reference>
<organism evidence="1 2">
    <name type="scientific">Penicillium oxalicum (strain 114-2 / CGMCC 5302)</name>
    <name type="common">Penicillium decumbens</name>
    <dbReference type="NCBI Taxonomy" id="933388"/>
    <lineage>
        <taxon>Eukaryota</taxon>
        <taxon>Fungi</taxon>
        <taxon>Dikarya</taxon>
        <taxon>Ascomycota</taxon>
        <taxon>Pezizomycotina</taxon>
        <taxon>Eurotiomycetes</taxon>
        <taxon>Eurotiomycetidae</taxon>
        <taxon>Eurotiales</taxon>
        <taxon>Aspergillaceae</taxon>
        <taxon>Penicillium</taxon>
    </lineage>
</organism>
<sequence>MFIIGQGRLPVSQETQTIQGCISSILQKQSKWPSSTNYVLAGIHRDDQQLAVTENYQSQPTGGGWGREWKQSLKSQGLYQISYIHHLDARRAVLFYKSGVSVRVPVRDSNELFQANHTTLEDIEVCRDRSRGLCLLDTSKGCQELVRSTAHKLDRVVFDVKSKRYHRNRE</sequence>
<protein>
    <submittedName>
        <fullName evidence="1">Uncharacterized protein</fullName>
    </submittedName>
</protein>
<proteinExistence type="predicted"/>